<dbReference type="GO" id="GO:0051301">
    <property type="term" value="P:cell division"/>
    <property type="evidence" value="ECO:0007669"/>
    <property type="project" value="UniProtKB-KW"/>
</dbReference>
<feature type="compositionally biased region" description="Pro residues" evidence="6">
    <location>
        <begin position="558"/>
        <end position="573"/>
    </location>
</feature>
<gene>
    <name evidence="8" type="ORF">H1R20_g15074</name>
</gene>
<keyword evidence="5" id="KW-0498">Mitosis</keyword>
<dbReference type="InterPro" id="IPR024395">
    <property type="entry name" value="CLASP_N_dom"/>
</dbReference>
<evidence type="ECO:0000313" key="9">
    <source>
        <dbReference type="Proteomes" id="UP001140091"/>
    </source>
</evidence>
<proteinExistence type="inferred from homology"/>
<dbReference type="GO" id="GO:0005819">
    <property type="term" value="C:spindle"/>
    <property type="evidence" value="ECO:0007669"/>
    <property type="project" value="UniProtKB-SubCell"/>
</dbReference>
<dbReference type="InterPro" id="IPR011989">
    <property type="entry name" value="ARM-like"/>
</dbReference>
<keyword evidence="3" id="KW-0132">Cell division</keyword>
<name>A0A9W8M993_9AGAR</name>
<evidence type="ECO:0000259" key="7">
    <source>
        <dbReference type="Pfam" id="PF12348"/>
    </source>
</evidence>
<accession>A0A9W8M993</accession>
<dbReference type="EMBL" id="JANBPK010001522">
    <property type="protein sequence ID" value="KAJ2922011.1"/>
    <property type="molecule type" value="Genomic_DNA"/>
</dbReference>
<feature type="region of interest" description="Disordered" evidence="6">
    <location>
        <begin position="215"/>
        <end position="574"/>
    </location>
</feature>
<organism evidence="8 9">
    <name type="scientific">Candolleomyces eurysporus</name>
    <dbReference type="NCBI Taxonomy" id="2828524"/>
    <lineage>
        <taxon>Eukaryota</taxon>
        <taxon>Fungi</taxon>
        <taxon>Dikarya</taxon>
        <taxon>Basidiomycota</taxon>
        <taxon>Agaricomycotina</taxon>
        <taxon>Agaricomycetes</taxon>
        <taxon>Agaricomycetidae</taxon>
        <taxon>Agaricales</taxon>
        <taxon>Agaricineae</taxon>
        <taxon>Psathyrellaceae</taxon>
        <taxon>Candolleomyces</taxon>
    </lineage>
</organism>
<comment type="caution">
    <text evidence="8">The sequence shown here is derived from an EMBL/GenBank/DDBJ whole genome shotgun (WGS) entry which is preliminary data.</text>
</comment>
<feature type="compositionally biased region" description="Acidic residues" evidence="6">
    <location>
        <begin position="592"/>
        <end position="616"/>
    </location>
</feature>
<dbReference type="AlphaFoldDB" id="A0A9W8M993"/>
<dbReference type="Proteomes" id="UP001140091">
    <property type="component" value="Unassembled WGS sequence"/>
</dbReference>
<evidence type="ECO:0000256" key="2">
    <source>
        <dbReference type="ARBA" id="ARBA00009549"/>
    </source>
</evidence>
<feature type="compositionally biased region" description="Polar residues" evidence="6">
    <location>
        <begin position="526"/>
        <end position="544"/>
    </location>
</feature>
<comment type="similarity">
    <text evidence="2">Belongs to the CLASP family.</text>
</comment>
<dbReference type="OrthoDB" id="46159at2759"/>
<feature type="non-terminal residue" evidence="8">
    <location>
        <position position="706"/>
    </location>
</feature>
<feature type="region of interest" description="Disordered" evidence="6">
    <location>
        <begin position="677"/>
        <end position="706"/>
    </location>
</feature>
<dbReference type="InterPro" id="IPR016024">
    <property type="entry name" value="ARM-type_fold"/>
</dbReference>
<feature type="compositionally biased region" description="Polar residues" evidence="6">
    <location>
        <begin position="286"/>
        <end position="302"/>
    </location>
</feature>
<keyword evidence="5" id="KW-0131">Cell cycle</keyword>
<evidence type="ECO:0000256" key="1">
    <source>
        <dbReference type="ARBA" id="ARBA00004186"/>
    </source>
</evidence>
<dbReference type="SUPFAM" id="SSF48371">
    <property type="entry name" value="ARM repeat"/>
    <property type="match status" value="1"/>
</dbReference>
<evidence type="ECO:0000313" key="8">
    <source>
        <dbReference type="EMBL" id="KAJ2922011.1"/>
    </source>
</evidence>
<evidence type="ECO:0000256" key="4">
    <source>
        <dbReference type="ARBA" id="ARBA00022701"/>
    </source>
</evidence>
<keyword evidence="9" id="KW-1185">Reference proteome</keyword>
<dbReference type="Gene3D" id="1.25.10.10">
    <property type="entry name" value="Leucine-rich Repeat Variant"/>
    <property type="match status" value="2"/>
</dbReference>
<comment type="subcellular location">
    <subcellularLocation>
        <location evidence="1">Cytoplasm</location>
        <location evidence="1">Cytoskeleton</location>
        <location evidence="1">Spindle</location>
    </subcellularLocation>
</comment>
<evidence type="ECO:0000256" key="3">
    <source>
        <dbReference type="ARBA" id="ARBA00022618"/>
    </source>
</evidence>
<evidence type="ECO:0000256" key="5">
    <source>
        <dbReference type="ARBA" id="ARBA00022776"/>
    </source>
</evidence>
<sequence length="706" mass="74462">MSAKDSIDLVAEKYRADISLPETEDYWEKIAKGFIALKTCCQDGAFSSTTEVVKIIKSFHSALTHSLLSERTRLCLAALDLIESVASACDSDFEPLLPQFFPTLMTLTGRTNKLVISRTKSCLLQLVESTHSPLVLPHFASYLQEKKTARDANADVRKVGREIFGAYKILLPDRVDRFTAPLTPTMRKYLDIKSTASQPAAGSALSRVKSMSALSTVAQEGKKPVAKHSRTNSVATSKAPERNPPAPQPVVRPASSMAATRPTRPQEAAKPAVRPESSRQALAASSKPTSGPSRVLSSSVAASKQPIGRARPAPTAPQRTLSRPTLASSTSTTLASSGPRRVPLPDSSQSTGPALMQKKPLSRPASQQSNVAIDAIERPSSQQSRPIRPTSKPTGAPKPSSSTQASRAMPPPKTKADGSALGEPSKASRPVKRVGEASTGPSSTKEATVPAKRPATFGDSSKTSRPVKRVAEASTAARETAEPAKRPARTQGGLMQPTASQLAKVKALVIQKAAKKPAAVPAKPSSRPNPTAASTNVLNKSTKANIARGGESGKTAKAPPPVVPEAVPLPPSPKVEATALPEAVEAAAATVEENEAPNEEEVEEEEAAVSEPEAEVVQEVEYPAPAAIGLVVTGSDNGPFELPNTPLNPEIKSLGWNIQNAKTPISQLLTSIQQGFEYSPTSPLSPPQSYLTGNNGETQPLSFPLF</sequence>
<keyword evidence="4" id="KW-0493">Microtubule</keyword>
<feature type="compositionally biased region" description="Low complexity" evidence="6">
    <location>
        <begin position="319"/>
        <end position="337"/>
    </location>
</feature>
<evidence type="ECO:0000256" key="6">
    <source>
        <dbReference type="SAM" id="MobiDB-lite"/>
    </source>
</evidence>
<feature type="domain" description="CLASP N-terminal" evidence="7">
    <location>
        <begin position="22"/>
        <end position="146"/>
    </location>
</feature>
<feature type="region of interest" description="Disordered" evidence="6">
    <location>
        <begin position="589"/>
        <end position="616"/>
    </location>
</feature>
<dbReference type="Pfam" id="PF12348">
    <property type="entry name" value="CLASP_N"/>
    <property type="match status" value="1"/>
</dbReference>
<reference evidence="8" key="1">
    <citation type="submission" date="2022-06" db="EMBL/GenBank/DDBJ databases">
        <title>Genome Sequence of Candolleomyces eurysporus.</title>
        <authorList>
            <person name="Buettner E."/>
        </authorList>
    </citation>
    <scope>NUCLEOTIDE SEQUENCE</scope>
    <source>
        <strain evidence="8">VTCC 930004</strain>
    </source>
</reference>
<dbReference type="GO" id="GO:0005874">
    <property type="term" value="C:microtubule"/>
    <property type="evidence" value="ECO:0007669"/>
    <property type="project" value="UniProtKB-KW"/>
</dbReference>
<protein>
    <recommendedName>
        <fullName evidence="7">CLASP N-terminal domain-containing protein</fullName>
    </recommendedName>
</protein>